<name>A0A561SAD0_9ACTN</name>
<organism evidence="2 3">
    <name type="scientific">Kitasatospora viridis</name>
    <dbReference type="NCBI Taxonomy" id="281105"/>
    <lineage>
        <taxon>Bacteria</taxon>
        <taxon>Bacillati</taxon>
        <taxon>Actinomycetota</taxon>
        <taxon>Actinomycetes</taxon>
        <taxon>Kitasatosporales</taxon>
        <taxon>Streptomycetaceae</taxon>
        <taxon>Kitasatospora</taxon>
    </lineage>
</organism>
<gene>
    <name evidence="2" type="ORF">FHX73_18135</name>
</gene>
<evidence type="ECO:0000256" key="1">
    <source>
        <dbReference type="SAM" id="MobiDB-lite"/>
    </source>
</evidence>
<feature type="region of interest" description="Disordered" evidence="1">
    <location>
        <begin position="1"/>
        <end position="94"/>
    </location>
</feature>
<feature type="compositionally biased region" description="Polar residues" evidence="1">
    <location>
        <begin position="1"/>
        <end position="16"/>
    </location>
</feature>
<sequence>MSTLRSMTANPASTSEATTPPARAGRRGGRTREQSPARAERRRPKQEHDRQTPEPSPAPEDAAQIDFSQHPAHTTPWRRTSALPATKRLPRVGTPSTRTVVMTRELAAHVDAVRVDIGTPNAVDFTLLTSSLLRALAREHEDYKIRVEEYRQTHGVVPGPDVVPPGPIFTALSAEVAIVMDGGTAP</sequence>
<evidence type="ECO:0000313" key="2">
    <source>
        <dbReference type="EMBL" id="TWF71764.1"/>
    </source>
</evidence>
<keyword evidence="3" id="KW-1185">Reference proteome</keyword>
<reference evidence="2 3" key="1">
    <citation type="submission" date="2019-06" db="EMBL/GenBank/DDBJ databases">
        <title>Sequencing the genomes of 1000 actinobacteria strains.</title>
        <authorList>
            <person name="Klenk H.-P."/>
        </authorList>
    </citation>
    <scope>NUCLEOTIDE SEQUENCE [LARGE SCALE GENOMIC DNA]</scope>
    <source>
        <strain evidence="2 3">DSM 44826</strain>
    </source>
</reference>
<evidence type="ECO:0000313" key="3">
    <source>
        <dbReference type="Proteomes" id="UP000317940"/>
    </source>
</evidence>
<dbReference type="Proteomes" id="UP000317940">
    <property type="component" value="Unassembled WGS sequence"/>
</dbReference>
<proteinExistence type="predicted"/>
<comment type="caution">
    <text evidence="2">The sequence shown here is derived from an EMBL/GenBank/DDBJ whole genome shotgun (WGS) entry which is preliminary data.</text>
</comment>
<feature type="compositionally biased region" description="Basic and acidic residues" evidence="1">
    <location>
        <begin position="30"/>
        <end position="39"/>
    </location>
</feature>
<accession>A0A561SAD0</accession>
<dbReference type="EMBL" id="VIWT01000008">
    <property type="protein sequence ID" value="TWF71764.1"/>
    <property type="molecule type" value="Genomic_DNA"/>
</dbReference>
<dbReference type="AlphaFoldDB" id="A0A561SAD0"/>
<protein>
    <submittedName>
        <fullName evidence="2">Uncharacterized protein</fullName>
    </submittedName>
</protein>